<evidence type="ECO:0000313" key="1">
    <source>
        <dbReference type="EMBL" id="GAA5813932.1"/>
    </source>
</evidence>
<keyword evidence="2" id="KW-1185">Reference proteome</keyword>
<protein>
    <submittedName>
        <fullName evidence="1">Uncharacterized protein</fullName>
    </submittedName>
</protein>
<gene>
    <name evidence="1" type="ORF">MFLAVUS_007421</name>
</gene>
<proteinExistence type="predicted"/>
<accession>A0ABP9Z484</accession>
<evidence type="ECO:0000313" key="2">
    <source>
        <dbReference type="Proteomes" id="UP001473302"/>
    </source>
</evidence>
<sequence length="90" mass="10198">MTHDYIARIVLGRTKVGEDFKLAHRQRHQAELRPNDDARRTIVASIRSIYKGNTPIPVKQAQRAIAGEAIVITVDEFRTSVTYCPYVSSE</sequence>
<organism evidence="1 2">
    <name type="scientific">Mucor flavus</name>
    <dbReference type="NCBI Taxonomy" id="439312"/>
    <lineage>
        <taxon>Eukaryota</taxon>
        <taxon>Fungi</taxon>
        <taxon>Fungi incertae sedis</taxon>
        <taxon>Mucoromycota</taxon>
        <taxon>Mucoromycotina</taxon>
        <taxon>Mucoromycetes</taxon>
        <taxon>Mucorales</taxon>
        <taxon>Mucorineae</taxon>
        <taxon>Mucoraceae</taxon>
        <taxon>Mucor</taxon>
    </lineage>
</organism>
<comment type="caution">
    <text evidence="1">The sequence shown here is derived from an EMBL/GenBank/DDBJ whole genome shotgun (WGS) entry which is preliminary data.</text>
</comment>
<dbReference type="Proteomes" id="UP001473302">
    <property type="component" value="Unassembled WGS sequence"/>
</dbReference>
<name>A0ABP9Z484_9FUNG</name>
<reference evidence="1 2" key="1">
    <citation type="submission" date="2024-04" db="EMBL/GenBank/DDBJ databases">
        <title>genome sequences of Mucor flavus KT1a and Helicostylum pulchrum KT1b strains isolated from the surface of a dry-aged beef.</title>
        <authorList>
            <person name="Toyotome T."/>
            <person name="Hosono M."/>
            <person name="Torimaru M."/>
            <person name="Fukuda K."/>
            <person name="Mikami N."/>
        </authorList>
    </citation>
    <scope>NUCLEOTIDE SEQUENCE [LARGE SCALE GENOMIC DNA]</scope>
    <source>
        <strain evidence="1 2">KT1a</strain>
    </source>
</reference>
<dbReference type="EMBL" id="BAABUK010000019">
    <property type="protein sequence ID" value="GAA5813932.1"/>
    <property type="molecule type" value="Genomic_DNA"/>
</dbReference>